<sequence>GAGGDALVFSSSTSSTFLRPSKFAKSSSWDIGTLSKPTDFVIAAICTIAGQPSAALPSSRSPDDESDSHGRAATLALATGATIRERDES</sequence>
<evidence type="ECO:0000313" key="2">
    <source>
        <dbReference type="EMBL" id="EJK57664.1"/>
    </source>
</evidence>
<gene>
    <name evidence="2" type="ORF">THAOC_22266</name>
</gene>
<dbReference type="Proteomes" id="UP000266841">
    <property type="component" value="Unassembled WGS sequence"/>
</dbReference>
<keyword evidence="3" id="KW-1185">Reference proteome</keyword>
<proteinExistence type="predicted"/>
<accession>K0RZ06</accession>
<organism evidence="2 3">
    <name type="scientific">Thalassiosira oceanica</name>
    <name type="common">Marine diatom</name>
    <dbReference type="NCBI Taxonomy" id="159749"/>
    <lineage>
        <taxon>Eukaryota</taxon>
        <taxon>Sar</taxon>
        <taxon>Stramenopiles</taxon>
        <taxon>Ochrophyta</taxon>
        <taxon>Bacillariophyta</taxon>
        <taxon>Coscinodiscophyceae</taxon>
        <taxon>Thalassiosirophycidae</taxon>
        <taxon>Thalassiosirales</taxon>
        <taxon>Thalassiosiraceae</taxon>
        <taxon>Thalassiosira</taxon>
    </lineage>
</organism>
<feature type="compositionally biased region" description="Basic and acidic residues" evidence="1">
    <location>
        <begin position="61"/>
        <end position="70"/>
    </location>
</feature>
<dbReference type="EMBL" id="AGNL01027445">
    <property type="protein sequence ID" value="EJK57664.1"/>
    <property type="molecule type" value="Genomic_DNA"/>
</dbReference>
<comment type="caution">
    <text evidence="2">The sequence shown here is derived from an EMBL/GenBank/DDBJ whole genome shotgun (WGS) entry which is preliminary data.</text>
</comment>
<feature type="non-terminal residue" evidence="2">
    <location>
        <position position="1"/>
    </location>
</feature>
<evidence type="ECO:0000313" key="3">
    <source>
        <dbReference type="Proteomes" id="UP000266841"/>
    </source>
</evidence>
<evidence type="ECO:0000256" key="1">
    <source>
        <dbReference type="SAM" id="MobiDB-lite"/>
    </source>
</evidence>
<feature type="compositionally biased region" description="Low complexity" evidence="1">
    <location>
        <begin position="72"/>
        <end position="82"/>
    </location>
</feature>
<protein>
    <submittedName>
        <fullName evidence="2">Uncharacterized protein</fullName>
    </submittedName>
</protein>
<feature type="region of interest" description="Disordered" evidence="1">
    <location>
        <begin position="52"/>
        <end position="89"/>
    </location>
</feature>
<name>K0RZ06_THAOC</name>
<reference evidence="2 3" key="1">
    <citation type="journal article" date="2012" name="Genome Biol.">
        <title>Genome and low-iron response of an oceanic diatom adapted to chronic iron limitation.</title>
        <authorList>
            <person name="Lommer M."/>
            <person name="Specht M."/>
            <person name="Roy A.S."/>
            <person name="Kraemer L."/>
            <person name="Andreson R."/>
            <person name="Gutowska M.A."/>
            <person name="Wolf J."/>
            <person name="Bergner S.V."/>
            <person name="Schilhabel M.B."/>
            <person name="Klostermeier U.C."/>
            <person name="Beiko R.G."/>
            <person name="Rosenstiel P."/>
            <person name="Hippler M."/>
            <person name="Laroche J."/>
        </authorList>
    </citation>
    <scope>NUCLEOTIDE SEQUENCE [LARGE SCALE GENOMIC DNA]</scope>
    <source>
        <strain evidence="2 3">CCMP1005</strain>
    </source>
</reference>
<dbReference type="AlphaFoldDB" id="K0RZ06"/>